<evidence type="ECO:0000313" key="3">
    <source>
        <dbReference type="Proteomes" id="UP001358417"/>
    </source>
</evidence>
<evidence type="ECO:0008006" key="4">
    <source>
        <dbReference type="Google" id="ProtNLM"/>
    </source>
</evidence>
<dbReference type="AlphaFoldDB" id="A0AAV9N4I6"/>
<organism evidence="2 3">
    <name type="scientific">Exophiala bonariae</name>
    <dbReference type="NCBI Taxonomy" id="1690606"/>
    <lineage>
        <taxon>Eukaryota</taxon>
        <taxon>Fungi</taxon>
        <taxon>Dikarya</taxon>
        <taxon>Ascomycota</taxon>
        <taxon>Pezizomycotina</taxon>
        <taxon>Eurotiomycetes</taxon>
        <taxon>Chaetothyriomycetidae</taxon>
        <taxon>Chaetothyriales</taxon>
        <taxon>Herpotrichiellaceae</taxon>
        <taxon>Exophiala</taxon>
    </lineage>
</organism>
<proteinExistence type="predicted"/>
<reference evidence="2 3" key="1">
    <citation type="submission" date="2023-08" db="EMBL/GenBank/DDBJ databases">
        <title>Black Yeasts Isolated from many extreme environments.</title>
        <authorList>
            <person name="Coleine C."/>
            <person name="Stajich J.E."/>
            <person name="Selbmann L."/>
        </authorList>
    </citation>
    <scope>NUCLEOTIDE SEQUENCE [LARGE SCALE GENOMIC DNA]</scope>
    <source>
        <strain evidence="2 3">CCFEE 5792</strain>
    </source>
</reference>
<feature type="region of interest" description="Disordered" evidence="1">
    <location>
        <begin position="188"/>
        <end position="213"/>
    </location>
</feature>
<dbReference type="Proteomes" id="UP001358417">
    <property type="component" value="Unassembled WGS sequence"/>
</dbReference>
<comment type="caution">
    <text evidence="2">The sequence shown here is derived from an EMBL/GenBank/DDBJ whole genome shotgun (WGS) entry which is preliminary data.</text>
</comment>
<protein>
    <recommendedName>
        <fullName evidence="4">Ribosomal protein S24/S35 mitochondrial conserved domain-containing protein</fullName>
    </recommendedName>
</protein>
<accession>A0AAV9N4I6</accession>
<dbReference type="RefSeq" id="XP_064703342.1">
    <property type="nucleotide sequence ID" value="XM_064850041.1"/>
</dbReference>
<evidence type="ECO:0000256" key="1">
    <source>
        <dbReference type="SAM" id="MobiDB-lite"/>
    </source>
</evidence>
<keyword evidence="3" id="KW-1185">Reference proteome</keyword>
<dbReference type="GeneID" id="89974652"/>
<evidence type="ECO:0000313" key="2">
    <source>
        <dbReference type="EMBL" id="KAK5047815.1"/>
    </source>
</evidence>
<dbReference type="EMBL" id="JAVRRD010000024">
    <property type="protein sequence ID" value="KAK5047815.1"/>
    <property type="molecule type" value="Genomic_DNA"/>
</dbReference>
<sequence length="213" mass="23485">MTRLSTKPFVARLLVSPPTTSLSESTAVLKRIQSVGHPAAFSKITNPAAGKNDRHQEFDLVYLSRQPLLRVCKLSPVTIQVNQNFPDPTIQDPYNVRGLQDRKQPPPKTFTCHIDVRDDGYTYSGQNLLSKSFAPSNLSSLYQALQESQAPKTLIDAFGASATGDGHLEHVALSIQKQPEDLATMHRVAKSRSRNSAQRLDPKKIDPSNPSRG</sequence>
<name>A0AAV9N4I6_9EURO</name>
<gene>
    <name evidence="2" type="ORF">LTR84_006480</name>
</gene>